<evidence type="ECO:0000259" key="1">
    <source>
        <dbReference type="Pfam" id="PF11274"/>
    </source>
</evidence>
<name>A0A1E3QG49_LIPST</name>
<proteinExistence type="predicted"/>
<dbReference type="OrthoDB" id="6423603at2759"/>
<dbReference type="AlphaFoldDB" id="A0A1E3QG49"/>
<dbReference type="InterPro" id="IPR023393">
    <property type="entry name" value="START-like_dom_sf"/>
</dbReference>
<evidence type="ECO:0000313" key="2">
    <source>
        <dbReference type="EMBL" id="ODQ76689.1"/>
    </source>
</evidence>
<reference evidence="2 3" key="1">
    <citation type="journal article" date="2016" name="Proc. Natl. Acad. Sci. U.S.A.">
        <title>Comparative genomics of biotechnologically important yeasts.</title>
        <authorList>
            <person name="Riley R."/>
            <person name="Haridas S."/>
            <person name="Wolfe K.H."/>
            <person name="Lopes M.R."/>
            <person name="Hittinger C.T."/>
            <person name="Goeker M."/>
            <person name="Salamov A.A."/>
            <person name="Wisecaver J.H."/>
            <person name="Long T.M."/>
            <person name="Calvey C.H."/>
            <person name="Aerts A.L."/>
            <person name="Barry K.W."/>
            <person name="Choi C."/>
            <person name="Clum A."/>
            <person name="Coughlan A.Y."/>
            <person name="Deshpande S."/>
            <person name="Douglass A.P."/>
            <person name="Hanson S.J."/>
            <person name="Klenk H.-P."/>
            <person name="LaButti K.M."/>
            <person name="Lapidus A."/>
            <person name="Lindquist E.A."/>
            <person name="Lipzen A.M."/>
            <person name="Meier-Kolthoff J.P."/>
            <person name="Ohm R.A."/>
            <person name="Otillar R.P."/>
            <person name="Pangilinan J.L."/>
            <person name="Peng Y."/>
            <person name="Rokas A."/>
            <person name="Rosa C.A."/>
            <person name="Scheuner C."/>
            <person name="Sibirny A.A."/>
            <person name="Slot J.C."/>
            <person name="Stielow J.B."/>
            <person name="Sun H."/>
            <person name="Kurtzman C.P."/>
            <person name="Blackwell M."/>
            <person name="Grigoriev I.V."/>
            <person name="Jeffries T.W."/>
        </authorList>
    </citation>
    <scope>NUCLEOTIDE SEQUENCE [LARGE SCALE GENOMIC DNA]</scope>
    <source>
        <strain evidence="2 3">NRRL Y-11557</strain>
    </source>
</reference>
<feature type="domain" description="DUF3074" evidence="1">
    <location>
        <begin position="70"/>
        <end position="222"/>
    </location>
</feature>
<evidence type="ECO:0000313" key="3">
    <source>
        <dbReference type="Proteomes" id="UP000094385"/>
    </source>
</evidence>
<dbReference type="SUPFAM" id="SSF55961">
    <property type="entry name" value="Bet v1-like"/>
    <property type="match status" value="1"/>
</dbReference>
<dbReference type="Gene3D" id="3.30.530.20">
    <property type="match status" value="1"/>
</dbReference>
<accession>A0A1E3QG49</accession>
<dbReference type="PANTHER" id="PTHR40370:SF1">
    <property type="entry name" value="DUF3074 DOMAIN-CONTAINING PROTEIN"/>
    <property type="match status" value="1"/>
</dbReference>
<sequence length="243" mass="27749">MAEQAVARDSAEYTLREFSLQPIPVPPTTCSVLSLVSEIIDSVPDSWKVSKSSANYSTVVYNKVIGTEPWYLRRSVHDHPFEWFKRALYQDHFDNMVKYYDVVKSASLAKESDAWRAYTLKYSLPSPFAERDIATWLLTHIPAGNENEFIIVALPADIPLPEDATTRAVYAFFHRVRKTEDNEVEWIVGQTSDMKGNLPRWVQNMSIAGILVNDVQSFLGWMDDNYGSQEEVEAGDHDFQMAE</sequence>
<organism evidence="2 3">
    <name type="scientific">Lipomyces starkeyi NRRL Y-11557</name>
    <dbReference type="NCBI Taxonomy" id="675824"/>
    <lineage>
        <taxon>Eukaryota</taxon>
        <taxon>Fungi</taxon>
        <taxon>Dikarya</taxon>
        <taxon>Ascomycota</taxon>
        <taxon>Saccharomycotina</taxon>
        <taxon>Lipomycetes</taxon>
        <taxon>Lipomycetales</taxon>
        <taxon>Lipomycetaceae</taxon>
        <taxon>Lipomyces</taxon>
    </lineage>
</organism>
<dbReference type="STRING" id="675824.A0A1E3QG49"/>
<gene>
    <name evidence="2" type="ORF">LIPSTDRAFT_115051</name>
</gene>
<dbReference type="PANTHER" id="PTHR40370">
    <property type="entry name" value="EXPRESSED PROTEIN"/>
    <property type="match status" value="1"/>
</dbReference>
<dbReference type="InterPro" id="IPR024500">
    <property type="entry name" value="DUF3074"/>
</dbReference>
<protein>
    <recommendedName>
        <fullName evidence="1">DUF3074 domain-containing protein</fullName>
    </recommendedName>
</protein>
<dbReference type="Proteomes" id="UP000094385">
    <property type="component" value="Unassembled WGS sequence"/>
</dbReference>
<dbReference type="Pfam" id="PF11274">
    <property type="entry name" value="DUF3074"/>
    <property type="match status" value="1"/>
</dbReference>
<dbReference type="EMBL" id="KV454289">
    <property type="protein sequence ID" value="ODQ76689.1"/>
    <property type="molecule type" value="Genomic_DNA"/>
</dbReference>
<keyword evidence="3" id="KW-1185">Reference proteome</keyword>